<dbReference type="Pfam" id="PF13489">
    <property type="entry name" value="Methyltransf_23"/>
    <property type="match status" value="1"/>
</dbReference>
<dbReference type="GO" id="GO:0008168">
    <property type="term" value="F:methyltransferase activity"/>
    <property type="evidence" value="ECO:0007669"/>
    <property type="project" value="UniProtKB-KW"/>
</dbReference>
<dbReference type="Proteomes" id="UP000604898">
    <property type="component" value="Unassembled WGS sequence"/>
</dbReference>
<name>A0ABS1T504_9GAMM</name>
<sequence length="211" mass="23932">MSICPLCQQPSLQAFHQDKFREYQRCDNCQLVSVPDSFLLNSEEEKAVYDQHQNNPDDLGYRKFLSRALDPVLERVAQDAEGLDFGCGPGPTISVMAAEKGIKVDNYDLYYCNEPQKLQQQYDFVTITEVIEHVADAQSLVATLDSLLKPGGILVIMTKRAGDLEAFSSWHYKGDPTHIRFYSTATFEWIAQHYGWTLEVLGNDVVLFTKP</sequence>
<organism evidence="1 2">
    <name type="scientific">Shewanella schlegeliana</name>
    <dbReference type="NCBI Taxonomy" id="190308"/>
    <lineage>
        <taxon>Bacteria</taxon>
        <taxon>Pseudomonadati</taxon>
        <taxon>Pseudomonadota</taxon>
        <taxon>Gammaproteobacteria</taxon>
        <taxon>Alteromonadales</taxon>
        <taxon>Shewanellaceae</taxon>
        <taxon>Shewanella</taxon>
    </lineage>
</organism>
<dbReference type="SUPFAM" id="SSF53335">
    <property type="entry name" value="S-adenosyl-L-methionine-dependent methyltransferases"/>
    <property type="match status" value="1"/>
</dbReference>
<accession>A0ABS1T504</accession>
<dbReference type="EMBL" id="JAESVD010000009">
    <property type="protein sequence ID" value="MBL4914586.1"/>
    <property type="molecule type" value="Genomic_DNA"/>
</dbReference>
<keyword evidence="1" id="KW-0808">Transferase</keyword>
<keyword evidence="1" id="KW-0489">Methyltransferase</keyword>
<dbReference type="RefSeq" id="WP_202722837.1">
    <property type="nucleotide sequence ID" value="NZ_BPEX01000011.1"/>
</dbReference>
<protein>
    <submittedName>
        <fullName evidence="1">Class I SAM-dependent methyltransferase</fullName>
    </submittedName>
</protein>
<gene>
    <name evidence="1" type="ORF">JMA39_15900</name>
</gene>
<reference evidence="1 2" key="1">
    <citation type="submission" date="2021-01" db="EMBL/GenBank/DDBJ databases">
        <title>Genome sequence of Shewanella schlegeliana JCM 11561.</title>
        <authorList>
            <person name="Zhang H."/>
            <person name="Li C."/>
        </authorList>
    </citation>
    <scope>NUCLEOTIDE SEQUENCE [LARGE SCALE GENOMIC DNA]</scope>
    <source>
        <strain evidence="1 2">JCM 11561</strain>
    </source>
</reference>
<dbReference type="InterPro" id="IPR029063">
    <property type="entry name" value="SAM-dependent_MTases_sf"/>
</dbReference>
<dbReference type="GO" id="GO:0032259">
    <property type="term" value="P:methylation"/>
    <property type="evidence" value="ECO:0007669"/>
    <property type="project" value="UniProtKB-KW"/>
</dbReference>
<evidence type="ECO:0000313" key="1">
    <source>
        <dbReference type="EMBL" id="MBL4914586.1"/>
    </source>
</evidence>
<comment type="caution">
    <text evidence="1">The sequence shown here is derived from an EMBL/GenBank/DDBJ whole genome shotgun (WGS) entry which is preliminary data.</text>
</comment>
<keyword evidence="2" id="KW-1185">Reference proteome</keyword>
<proteinExistence type="predicted"/>
<dbReference type="Gene3D" id="3.40.50.150">
    <property type="entry name" value="Vaccinia Virus protein VP39"/>
    <property type="match status" value="1"/>
</dbReference>
<evidence type="ECO:0000313" key="2">
    <source>
        <dbReference type="Proteomes" id="UP000604898"/>
    </source>
</evidence>